<evidence type="ECO:0000256" key="1">
    <source>
        <dbReference type="ARBA" id="ARBA00006432"/>
    </source>
</evidence>
<keyword evidence="11" id="KW-1185">Reference proteome</keyword>
<evidence type="ECO:0000313" key="10">
    <source>
        <dbReference type="EMBL" id="KAK3092545.1"/>
    </source>
</evidence>
<comment type="similarity">
    <text evidence="1">Belongs to the ATP-dependent AMP-binding enzyme family.</text>
</comment>
<protein>
    <recommendedName>
        <fullName evidence="4">long-chain-fatty-acid--CoA ligase</fullName>
        <ecNumber evidence="4">6.2.1.3</ecNumber>
    </recommendedName>
    <alternativeName>
        <fullName evidence="6">Long-chain-fatty-acid--CoA ligase</fullName>
    </alternativeName>
</protein>
<dbReference type="PANTHER" id="PTHR43107:SF22">
    <property type="entry name" value="VERY LONG-CHAIN ACYL-COA SYNTHETASE"/>
    <property type="match status" value="1"/>
</dbReference>
<dbReference type="SUPFAM" id="SSF56801">
    <property type="entry name" value="Acetyl-CoA synthetase-like"/>
    <property type="match status" value="1"/>
</dbReference>
<name>A0AA89BSE5_PINIB</name>
<dbReference type="InterPro" id="IPR025110">
    <property type="entry name" value="AMP-bd_C"/>
</dbReference>
<dbReference type="Gene3D" id="3.40.50.12780">
    <property type="entry name" value="N-terminal domain of ligase-like"/>
    <property type="match status" value="1"/>
</dbReference>
<dbReference type="InterPro" id="IPR000873">
    <property type="entry name" value="AMP-dep_synth/lig_dom"/>
</dbReference>
<dbReference type="PANTHER" id="PTHR43107">
    <property type="entry name" value="LONG-CHAIN FATTY ACID TRANSPORT PROTEIN"/>
    <property type="match status" value="1"/>
</dbReference>
<feature type="domain" description="AMP-dependent synthetase/ligase" evidence="8">
    <location>
        <begin position="61"/>
        <end position="387"/>
    </location>
</feature>
<dbReference type="PROSITE" id="PS00455">
    <property type="entry name" value="AMP_BINDING"/>
    <property type="match status" value="1"/>
</dbReference>
<evidence type="ECO:0000256" key="3">
    <source>
        <dbReference type="ARBA" id="ARBA00022832"/>
    </source>
</evidence>
<dbReference type="Gene3D" id="3.30.300.30">
    <property type="match status" value="1"/>
</dbReference>
<dbReference type="GO" id="GO:0005789">
    <property type="term" value="C:endoplasmic reticulum membrane"/>
    <property type="evidence" value="ECO:0007669"/>
    <property type="project" value="TreeGrafter"/>
</dbReference>
<accession>A0AA89BSE5</accession>
<dbReference type="InterPro" id="IPR045851">
    <property type="entry name" value="AMP-bd_C_sf"/>
</dbReference>
<evidence type="ECO:0000256" key="5">
    <source>
        <dbReference type="ARBA" id="ARBA00036527"/>
    </source>
</evidence>
<dbReference type="InterPro" id="IPR042099">
    <property type="entry name" value="ANL_N_sf"/>
</dbReference>
<dbReference type="InterPro" id="IPR020845">
    <property type="entry name" value="AMP-binding_CS"/>
</dbReference>
<keyword evidence="2" id="KW-0436">Ligase</keyword>
<comment type="catalytic activity">
    <reaction evidence="5">
        <text>a very long-chain fatty acid + ATP + CoA = a very long-chain fatty acyl-CoA + AMP + diphosphate</text>
        <dbReference type="Rhea" id="RHEA:54536"/>
        <dbReference type="ChEBI" id="CHEBI:30616"/>
        <dbReference type="ChEBI" id="CHEBI:33019"/>
        <dbReference type="ChEBI" id="CHEBI:57287"/>
        <dbReference type="ChEBI" id="CHEBI:58950"/>
        <dbReference type="ChEBI" id="CHEBI:138261"/>
        <dbReference type="ChEBI" id="CHEBI:456215"/>
    </reaction>
    <physiologicalReaction direction="left-to-right" evidence="5">
        <dbReference type="Rhea" id="RHEA:54537"/>
    </physiologicalReaction>
</comment>
<evidence type="ECO:0000256" key="4">
    <source>
        <dbReference type="ARBA" id="ARBA00026121"/>
    </source>
</evidence>
<reference evidence="10" key="1">
    <citation type="submission" date="2019-08" db="EMBL/GenBank/DDBJ databases">
        <title>The improved chromosome-level genome for the pearl oyster Pinctada fucata martensii using PacBio sequencing and Hi-C.</title>
        <authorList>
            <person name="Zheng Z."/>
        </authorList>
    </citation>
    <scope>NUCLEOTIDE SEQUENCE</scope>
    <source>
        <strain evidence="10">ZZ-2019</strain>
        <tissue evidence="10">Adductor muscle</tissue>
    </source>
</reference>
<evidence type="ECO:0000259" key="8">
    <source>
        <dbReference type="Pfam" id="PF00501"/>
    </source>
</evidence>
<dbReference type="GO" id="GO:0005886">
    <property type="term" value="C:plasma membrane"/>
    <property type="evidence" value="ECO:0007669"/>
    <property type="project" value="TreeGrafter"/>
</dbReference>
<sequence length="624" mass="71278">MSNKKKLLLAASAATVGGSLAVWLQKFSWLAYDIESIRRFKRGQKQGLKDLEEKKYLINKFEENVEKYPDQIFIIFEDREYSYFLVNKLANKVANAAARWGLQQGDTVATMMYNEPAFIWTFLGLQKIGVATAFINYHLKEETLTHSLTDYLVQGDDLLLSMNEIREHLPADLPIYVYGKRQKELCHCYISMDDVMATAPEVEVSKSVRAQVNMRSPLCYIYTSGTTGLPKPAIINQAKAIGQYNGMIQLGLKHDDVMYVVTPLYHSSATCVGLFNIIGRGATIVLARKFSVHRYWEDVRRYHVTCLLYIGELCRYLLKQPEHDLDGQHKVRFAYGNGLRKDIWTKFKTRFKIPEIHEFFGATEGTAVTVNVCQRPGAMGRYSPITRRYIRGRQGVSIQIVKFDPITKELVRNKDGWCSIVSPGEEGIIISGIPPSHSKFYLGLKEEDSKKTVYDAFEKGDKYFNFGDVVYLDHDYFVYFRDRTGDTFRWKGENVSTIEVANILGMLDFIQDVNVYGVQIPGSDGRAGMAAILLKKDQPVTDAVLCDIYKHCRHHLPSYACPIFLRFVDAMILTQTMKLRKIELIEEGIDLNKIPDPVYVVNTDKQSYKPLTKLNYSSVISSRL</sequence>
<dbReference type="GO" id="GO:0044539">
    <property type="term" value="P:long-chain fatty acid import into cell"/>
    <property type="evidence" value="ECO:0007669"/>
    <property type="project" value="TreeGrafter"/>
</dbReference>
<evidence type="ECO:0000256" key="7">
    <source>
        <dbReference type="ARBA" id="ARBA00048666"/>
    </source>
</evidence>
<evidence type="ECO:0000259" key="9">
    <source>
        <dbReference type="Pfam" id="PF13193"/>
    </source>
</evidence>
<dbReference type="GO" id="GO:0004467">
    <property type="term" value="F:long-chain fatty acid-CoA ligase activity"/>
    <property type="evidence" value="ECO:0007669"/>
    <property type="project" value="UniProtKB-EC"/>
</dbReference>
<comment type="catalytic activity">
    <reaction evidence="7">
        <text>tetracosanoate + ATP + CoA = tetracosanoyl-CoA + AMP + diphosphate</text>
        <dbReference type="Rhea" id="RHEA:33639"/>
        <dbReference type="ChEBI" id="CHEBI:30616"/>
        <dbReference type="ChEBI" id="CHEBI:31014"/>
        <dbReference type="ChEBI" id="CHEBI:33019"/>
        <dbReference type="ChEBI" id="CHEBI:57287"/>
        <dbReference type="ChEBI" id="CHEBI:65052"/>
        <dbReference type="ChEBI" id="CHEBI:456215"/>
    </reaction>
    <physiologicalReaction direction="left-to-right" evidence="7">
        <dbReference type="Rhea" id="RHEA:33640"/>
    </physiologicalReaction>
</comment>
<dbReference type="Pfam" id="PF00501">
    <property type="entry name" value="AMP-binding"/>
    <property type="match status" value="1"/>
</dbReference>
<dbReference type="EC" id="6.2.1.3" evidence="4"/>
<keyword evidence="3" id="KW-0276">Fatty acid metabolism</keyword>
<evidence type="ECO:0000256" key="6">
    <source>
        <dbReference type="ARBA" id="ARBA00041297"/>
    </source>
</evidence>
<evidence type="ECO:0000256" key="2">
    <source>
        <dbReference type="ARBA" id="ARBA00022598"/>
    </source>
</evidence>
<dbReference type="EMBL" id="VSWD01000009">
    <property type="protein sequence ID" value="KAK3092545.1"/>
    <property type="molecule type" value="Genomic_DNA"/>
</dbReference>
<dbReference type="AlphaFoldDB" id="A0AA89BSE5"/>
<dbReference type="GO" id="GO:0005324">
    <property type="term" value="F:long-chain fatty acid transmembrane transporter activity"/>
    <property type="evidence" value="ECO:0007669"/>
    <property type="project" value="TreeGrafter"/>
</dbReference>
<dbReference type="FunFam" id="3.30.300.30:FF:000002">
    <property type="entry name" value="Long-chain fatty acid transport protein 1"/>
    <property type="match status" value="1"/>
</dbReference>
<evidence type="ECO:0000313" key="11">
    <source>
        <dbReference type="Proteomes" id="UP001186944"/>
    </source>
</evidence>
<proteinExistence type="inferred from homology"/>
<dbReference type="Pfam" id="PF13193">
    <property type="entry name" value="AMP-binding_C"/>
    <property type="match status" value="1"/>
</dbReference>
<feature type="domain" description="AMP-binding enzyme C-terminal" evidence="9">
    <location>
        <begin position="499"/>
        <end position="578"/>
    </location>
</feature>
<comment type="caution">
    <text evidence="10">The sequence shown here is derived from an EMBL/GenBank/DDBJ whole genome shotgun (WGS) entry which is preliminary data.</text>
</comment>
<keyword evidence="3" id="KW-0443">Lipid metabolism</keyword>
<organism evidence="10 11">
    <name type="scientific">Pinctada imbricata</name>
    <name type="common">Atlantic pearl-oyster</name>
    <name type="synonym">Pinctada martensii</name>
    <dbReference type="NCBI Taxonomy" id="66713"/>
    <lineage>
        <taxon>Eukaryota</taxon>
        <taxon>Metazoa</taxon>
        <taxon>Spiralia</taxon>
        <taxon>Lophotrochozoa</taxon>
        <taxon>Mollusca</taxon>
        <taxon>Bivalvia</taxon>
        <taxon>Autobranchia</taxon>
        <taxon>Pteriomorphia</taxon>
        <taxon>Pterioida</taxon>
        <taxon>Pterioidea</taxon>
        <taxon>Pteriidae</taxon>
        <taxon>Pinctada</taxon>
    </lineage>
</organism>
<gene>
    <name evidence="10" type="ORF">FSP39_004216</name>
</gene>
<dbReference type="Proteomes" id="UP001186944">
    <property type="component" value="Unassembled WGS sequence"/>
</dbReference>